<dbReference type="RefSeq" id="XP_037157011.1">
    <property type="nucleotide sequence ID" value="XM_037298376.1"/>
</dbReference>
<dbReference type="Pfam" id="PF24809">
    <property type="entry name" value="DUF7708"/>
    <property type="match status" value="1"/>
</dbReference>
<name>A0A8H6FIZ7_9LECA</name>
<accession>A0A8H6FIZ7</accession>
<dbReference type="EMBL" id="JACCJB010000003">
    <property type="protein sequence ID" value="KAF6229369.1"/>
    <property type="molecule type" value="Genomic_DNA"/>
</dbReference>
<proteinExistence type="predicted"/>
<dbReference type="Proteomes" id="UP000593566">
    <property type="component" value="Unassembled WGS sequence"/>
</dbReference>
<dbReference type="InterPro" id="IPR056125">
    <property type="entry name" value="DUF7708"/>
</dbReference>
<organism evidence="2 3">
    <name type="scientific">Letharia lupina</name>
    <dbReference type="NCBI Taxonomy" id="560253"/>
    <lineage>
        <taxon>Eukaryota</taxon>
        <taxon>Fungi</taxon>
        <taxon>Dikarya</taxon>
        <taxon>Ascomycota</taxon>
        <taxon>Pezizomycotina</taxon>
        <taxon>Lecanoromycetes</taxon>
        <taxon>OSLEUM clade</taxon>
        <taxon>Lecanoromycetidae</taxon>
        <taxon>Lecanorales</taxon>
        <taxon>Lecanorineae</taxon>
        <taxon>Parmeliaceae</taxon>
        <taxon>Letharia</taxon>
    </lineage>
</organism>
<sequence>MASTTPTPMRTKEAVKVDLWKQALATLNAEDQKQYEDCSSSMLDVLKQVQETTESKKQDCVSKGWEVYRNKQGEEVKLRHVLEKVSVWVKGIINIVDVGVFFDQSGHAALPWGIVKYLTTIGISDIDVFSSLVEGIESSASLVARYVIVEKLYLHYECEAAPGLQEAIGNLYANILTYLARVKAYFTGSTWSKCSTAFN</sequence>
<gene>
    <name evidence="2" type="ORF">HO133_007485</name>
</gene>
<comment type="caution">
    <text evidence="2">The sequence shown here is derived from an EMBL/GenBank/DDBJ whole genome shotgun (WGS) entry which is preliminary data.</text>
</comment>
<evidence type="ECO:0000313" key="2">
    <source>
        <dbReference type="EMBL" id="KAF6229369.1"/>
    </source>
</evidence>
<evidence type="ECO:0000313" key="3">
    <source>
        <dbReference type="Proteomes" id="UP000593566"/>
    </source>
</evidence>
<reference evidence="2 3" key="1">
    <citation type="journal article" date="2020" name="Genomics">
        <title>Complete, high-quality genomes from long-read metagenomic sequencing of two wolf lichen thalli reveals enigmatic genome architecture.</title>
        <authorList>
            <person name="McKenzie S.K."/>
            <person name="Walston R.F."/>
            <person name="Allen J.L."/>
        </authorList>
    </citation>
    <scope>NUCLEOTIDE SEQUENCE [LARGE SCALE GENOMIC DNA]</scope>
    <source>
        <strain evidence="2">WasteWater1</strain>
    </source>
</reference>
<evidence type="ECO:0000259" key="1">
    <source>
        <dbReference type="Pfam" id="PF24809"/>
    </source>
</evidence>
<protein>
    <recommendedName>
        <fullName evidence="1">DUF7708 domain-containing protein</fullName>
    </recommendedName>
</protein>
<feature type="domain" description="DUF7708" evidence="1">
    <location>
        <begin position="82"/>
        <end position="198"/>
    </location>
</feature>
<keyword evidence="3" id="KW-1185">Reference proteome</keyword>
<dbReference type="AlphaFoldDB" id="A0A8H6FIZ7"/>
<dbReference type="GeneID" id="59335884"/>